<feature type="domain" description="Type ISP restriction-modification enzyme coupler" evidence="9">
    <location>
        <begin position="161"/>
        <end position="281"/>
    </location>
</feature>
<dbReference type="PANTHER" id="PTHR33841">
    <property type="entry name" value="DNA METHYLTRANSFERASE YEEA-RELATED"/>
    <property type="match status" value="1"/>
</dbReference>
<dbReference type="Pfam" id="PF22240">
    <property type="entry name" value="ISP_coupler"/>
    <property type="match status" value="1"/>
</dbReference>
<evidence type="ECO:0000259" key="8">
    <source>
        <dbReference type="Pfam" id="PF18135"/>
    </source>
</evidence>
<sequence length="1034" mass="118723">MPRLTLKPTHQAVTIYYRQLQQMAALDAEHEGAVAPAFAALLRHCAEQVNLTLHEQYPYACGGRTLYPDGALIAPTQPHPYGFWEAKDTHDDLPQEIRRKFDAGYPDENILFQAPHRAILWQHGAERLDCDLSQPDALVEILTAFFDYQPPENAAWERAVDDFKAHVPKLGERLVALIEEERRRNRSFTDAFNRFMEVCKKNINPNLSVQAVEEMLIQHLLTERIFQRVFDNPDFVNMNIIAHEIEQVVHTMVFPHGGRHVFFQEIDPLYRKIEDAARSIHDFAHKQAFLNTVYERFFQGFSVKVADTHGIVYTPQEVVQFMVNSIEDLLRREFDRSLSDPGVHILDPFVGTGNFIVHVMQRLRKTALHHKYQQELHCNEVMLLPYYIASLNIEHEYRRLMGGEYQPFEGICLVDTFQLEVEKPAQGNFDYMYEKNTARVNEQQGKSIFVILGNPPYNAGQVNENDNNKNRTYERLDQQVADTYANASQATNKNALSDVYVKAIRWASDRIGDEGIVAFISNNSFLDGIAFDGMRKHLSENFSKIYHLDLKGNARTAGKRRKQEAGNVFDDAIRVGVGITFFLKKKDHQGPAEIYLYSVDDYLSSQEKKQFLHDAKDYTSLPFTRITPDKHHNWLTEGLHPEFEDFIPLGTKAAKRAKGQAEGVFFQDYSNGVKTNRDTWVCNFDRQSLADNIQRMIETYNDQVSRWHRRDPRPRIDDFVLDDATKISWSSGLKSALKRAIEIDYNENLVRRSLYRPFTEKYLYFDKYLNERRYQFPHIFPTPATEAENRVICVSGVGSNRPFQALMTSLIPCLDMLEKTQCFPFYTYNEDGRDRRENLTDWALAHVRAHYRDERITKWDLFHYIYALLHHPQYRERYAANLTRDLPRLPLLDATLVNAPPQPGHCERSDAISSPSLCTGRGNTRGWGMKPPPCSRGGAGGEVSSPLPVHGEGAGGEVSSPLPVHGEGAGGEVSSPLPRREGPGEGDLFWAFADAGKRLADLHLHYAQQPLYPLELLESEGEPLDWRVEKMRLS</sequence>
<dbReference type="InterPro" id="IPR050953">
    <property type="entry name" value="N4_N6_ade-DNA_methylase"/>
</dbReference>
<protein>
    <recommendedName>
        <fullName evidence="1">site-specific DNA-methyltransferase (adenine-specific)</fullName>
        <ecNumber evidence="1">2.1.1.72</ecNumber>
    </recommendedName>
</protein>
<proteinExistence type="predicted"/>
<accession>A0A9D5Q4L2</accession>
<dbReference type="Pfam" id="PF18135">
    <property type="entry name" value="Type_ISP_C"/>
    <property type="match status" value="1"/>
</dbReference>
<dbReference type="GO" id="GO:0003677">
    <property type="term" value="F:DNA binding"/>
    <property type="evidence" value="ECO:0007669"/>
    <property type="project" value="InterPro"/>
</dbReference>
<dbReference type="EC" id="2.1.1.72" evidence="1"/>
<dbReference type="GO" id="GO:0008170">
    <property type="term" value="F:N-methyltransferase activity"/>
    <property type="evidence" value="ECO:0007669"/>
    <property type="project" value="InterPro"/>
</dbReference>
<dbReference type="SUPFAM" id="SSF53335">
    <property type="entry name" value="S-adenosyl-L-methionine-dependent methyltransferases"/>
    <property type="match status" value="1"/>
</dbReference>
<feature type="domain" description="DNA methylase adenine-specific" evidence="7">
    <location>
        <begin position="289"/>
        <end position="479"/>
    </location>
</feature>
<comment type="caution">
    <text evidence="10">The sequence shown here is derived from an EMBL/GenBank/DDBJ whole genome shotgun (WGS) entry which is preliminary data.</text>
</comment>
<dbReference type="PROSITE" id="PS00092">
    <property type="entry name" value="N6_MTASE"/>
    <property type="match status" value="1"/>
</dbReference>
<dbReference type="GO" id="GO:0009007">
    <property type="term" value="F:site-specific DNA-methyltransferase (adenine-specific) activity"/>
    <property type="evidence" value="ECO:0007669"/>
    <property type="project" value="UniProtKB-EC"/>
</dbReference>
<dbReference type="Proteomes" id="UP000649604">
    <property type="component" value="Unassembled WGS sequence"/>
</dbReference>
<reference evidence="10" key="1">
    <citation type="submission" date="2019-11" db="EMBL/GenBank/DDBJ databases">
        <title>Microbial mats filling the niche in hypersaline microbial mats.</title>
        <authorList>
            <person name="Wong H.L."/>
            <person name="Macleod F.I."/>
            <person name="White R.A. III"/>
            <person name="Burns B.P."/>
        </authorList>
    </citation>
    <scope>NUCLEOTIDE SEQUENCE</scope>
    <source>
        <strain evidence="10">Rbin_158</strain>
    </source>
</reference>
<evidence type="ECO:0000313" key="11">
    <source>
        <dbReference type="Proteomes" id="UP000649604"/>
    </source>
</evidence>
<evidence type="ECO:0000256" key="6">
    <source>
        <dbReference type="SAM" id="MobiDB-lite"/>
    </source>
</evidence>
<gene>
    <name evidence="10" type="ORF">GF339_02370</name>
</gene>
<keyword evidence="2 10" id="KW-0489">Methyltransferase</keyword>
<evidence type="ECO:0000256" key="5">
    <source>
        <dbReference type="ARBA" id="ARBA00047942"/>
    </source>
</evidence>
<evidence type="ECO:0000256" key="3">
    <source>
        <dbReference type="ARBA" id="ARBA00022679"/>
    </source>
</evidence>
<feature type="region of interest" description="Disordered" evidence="6">
    <location>
        <begin position="922"/>
        <end position="982"/>
    </location>
</feature>
<name>A0A9D5Q4L2_9BACT</name>
<dbReference type="GO" id="GO:0009307">
    <property type="term" value="P:DNA restriction-modification system"/>
    <property type="evidence" value="ECO:0007669"/>
    <property type="project" value="UniProtKB-KW"/>
</dbReference>
<evidence type="ECO:0000259" key="9">
    <source>
        <dbReference type="Pfam" id="PF22240"/>
    </source>
</evidence>
<feature type="domain" description="Type ISP restriction-modification enzyme LLaBIII C-terminal specificity" evidence="8">
    <location>
        <begin position="665"/>
        <end position="893"/>
    </location>
</feature>
<dbReference type="PRINTS" id="PR00507">
    <property type="entry name" value="N12N6MTFRASE"/>
</dbReference>
<comment type="catalytic activity">
    <reaction evidence="5">
        <text>a 2'-deoxyadenosine in DNA + S-adenosyl-L-methionine = an N(6)-methyl-2'-deoxyadenosine in DNA + S-adenosyl-L-homocysteine + H(+)</text>
        <dbReference type="Rhea" id="RHEA:15197"/>
        <dbReference type="Rhea" id="RHEA-COMP:12418"/>
        <dbReference type="Rhea" id="RHEA-COMP:12419"/>
        <dbReference type="ChEBI" id="CHEBI:15378"/>
        <dbReference type="ChEBI" id="CHEBI:57856"/>
        <dbReference type="ChEBI" id="CHEBI:59789"/>
        <dbReference type="ChEBI" id="CHEBI:90615"/>
        <dbReference type="ChEBI" id="CHEBI:90616"/>
        <dbReference type="EC" id="2.1.1.72"/>
    </reaction>
</comment>
<dbReference type="InterPro" id="IPR029063">
    <property type="entry name" value="SAM-dependent_MTases_sf"/>
</dbReference>
<evidence type="ECO:0000256" key="1">
    <source>
        <dbReference type="ARBA" id="ARBA00011900"/>
    </source>
</evidence>
<evidence type="ECO:0000259" key="7">
    <source>
        <dbReference type="Pfam" id="PF02384"/>
    </source>
</evidence>
<dbReference type="InterPro" id="IPR041635">
    <property type="entry name" value="Type_ISP_LLaBIII_C"/>
</dbReference>
<dbReference type="InterPro" id="IPR003356">
    <property type="entry name" value="DNA_methylase_A-5"/>
</dbReference>
<feature type="non-terminal residue" evidence="10">
    <location>
        <position position="1034"/>
    </location>
</feature>
<organism evidence="10 11">
    <name type="scientific">candidate division KSB3 bacterium</name>
    <dbReference type="NCBI Taxonomy" id="2044937"/>
    <lineage>
        <taxon>Bacteria</taxon>
        <taxon>candidate division KSB3</taxon>
    </lineage>
</organism>
<dbReference type="Gene3D" id="3.40.50.150">
    <property type="entry name" value="Vaccinia Virus protein VP39"/>
    <property type="match status" value="1"/>
</dbReference>
<dbReference type="Pfam" id="PF02384">
    <property type="entry name" value="N6_Mtase"/>
    <property type="match status" value="1"/>
</dbReference>
<evidence type="ECO:0000256" key="2">
    <source>
        <dbReference type="ARBA" id="ARBA00022603"/>
    </source>
</evidence>
<dbReference type="AlphaFoldDB" id="A0A9D5Q4L2"/>
<dbReference type="PANTHER" id="PTHR33841:SF1">
    <property type="entry name" value="DNA METHYLTRANSFERASE A"/>
    <property type="match status" value="1"/>
</dbReference>
<dbReference type="InterPro" id="IPR002052">
    <property type="entry name" value="DNA_methylase_N6_adenine_CS"/>
</dbReference>
<dbReference type="GO" id="GO:0032259">
    <property type="term" value="P:methylation"/>
    <property type="evidence" value="ECO:0007669"/>
    <property type="project" value="UniProtKB-KW"/>
</dbReference>
<evidence type="ECO:0000313" key="10">
    <source>
        <dbReference type="EMBL" id="MBD3323398.1"/>
    </source>
</evidence>
<keyword evidence="3" id="KW-0808">Transferase</keyword>
<dbReference type="EMBL" id="WJJP01000069">
    <property type="protein sequence ID" value="MBD3323398.1"/>
    <property type="molecule type" value="Genomic_DNA"/>
</dbReference>
<evidence type="ECO:0000256" key="4">
    <source>
        <dbReference type="ARBA" id="ARBA00022747"/>
    </source>
</evidence>
<keyword evidence="4" id="KW-0680">Restriction system</keyword>
<dbReference type="InterPro" id="IPR053980">
    <property type="entry name" value="ISP_coupler"/>
</dbReference>